<dbReference type="PROSITE" id="PS50294">
    <property type="entry name" value="WD_REPEATS_REGION"/>
    <property type="match status" value="1"/>
</dbReference>
<dbReference type="PROSITE" id="PS00678">
    <property type="entry name" value="WD_REPEATS_1"/>
    <property type="match status" value="1"/>
</dbReference>
<feature type="domain" description="F-box" evidence="6">
    <location>
        <begin position="146"/>
        <end position="182"/>
    </location>
</feature>
<dbReference type="EMBL" id="CASHTH010003779">
    <property type="protein sequence ID" value="CAI8049192.1"/>
    <property type="molecule type" value="Genomic_DNA"/>
</dbReference>
<dbReference type="Gene3D" id="2.130.10.10">
    <property type="entry name" value="YVTN repeat-like/Quinoprotein amine dehydrogenase"/>
    <property type="match status" value="1"/>
</dbReference>
<feature type="repeat" description="WD" evidence="4">
    <location>
        <begin position="292"/>
        <end position="331"/>
    </location>
</feature>
<evidence type="ECO:0000259" key="6">
    <source>
        <dbReference type="PROSITE" id="PS50181"/>
    </source>
</evidence>
<comment type="caution">
    <text evidence="7">The sequence shown here is derived from an EMBL/GenBank/DDBJ whole genome shotgun (WGS) entry which is preliminary data.</text>
</comment>
<name>A0AA35TLH0_GEOBA</name>
<keyword evidence="1 4" id="KW-0853">WD repeat</keyword>
<dbReference type="InterPro" id="IPR001680">
    <property type="entry name" value="WD40_rpt"/>
</dbReference>
<evidence type="ECO:0000313" key="7">
    <source>
        <dbReference type="EMBL" id="CAI8049192.1"/>
    </source>
</evidence>
<dbReference type="SMART" id="SM00256">
    <property type="entry name" value="FBOX"/>
    <property type="match status" value="1"/>
</dbReference>
<dbReference type="CDD" id="cd22130">
    <property type="entry name" value="F-box_FBXW1"/>
    <property type="match status" value="1"/>
</dbReference>
<dbReference type="PANTHER" id="PTHR14604">
    <property type="entry name" value="WD40 REPEAT PF20"/>
    <property type="match status" value="1"/>
</dbReference>
<sequence>MMPLASLESPPISKDHDKPSSSSSPSSCSFVREMSQPGPSSLSKLRDLTLGEHLNHEMAVDMPMMCEDGDEDSSQFSMSPREHFDHESELCMRYFESWAQTRQTEFVEQLVARMSFHQHEHIYSILMPMLQRDFITALPGKGLHHIAYKILSYLDERSLCRAELVCHEWYQVITDGLLWKKLIERKVASEPVWEGLSERRGWGKYLFRHVAPSEGINHQFFRQLYPSIISDISNMESNWKNARHTLTRIECHSENSKGVYCLQYDDHKIISGLRDNTIKIWNRESLECKRVLQGHTGSVLCLQYDEKVIVTGSSDSTIRVWDVSSGQMLNTLVHHCEAVLHLRFSDATMVTCSKVGLSFLCYELLLIPPHYYNLSCSFSSPLFSPFSLSPFPRTGLLRCGTCEHLTTLSCEGYWWATGRQSMSSTLTTDISSLHLATEQSRCGGLLPVSLCELCTATVAGLPVCSTEGTTWSVALPTTQSGYGTLSVGPVSNY</sequence>
<dbReference type="SMART" id="SM00320">
    <property type="entry name" value="WD40"/>
    <property type="match status" value="3"/>
</dbReference>
<dbReference type="Proteomes" id="UP001174909">
    <property type="component" value="Unassembled WGS sequence"/>
</dbReference>
<accession>A0AA35TLH0</accession>
<reference evidence="7" key="1">
    <citation type="submission" date="2023-03" db="EMBL/GenBank/DDBJ databases">
        <authorList>
            <person name="Steffen K."/>
            <person name="Cardenas P."/>
        </authorList>
    </citation>
    <scope>NUCLEOTIDE SEQUENCE</scope>
</reference>
<dbReference type="SUPFAM" id="SSF81383">
    <property type="entry name" value="F-box domain"/>
    <property type="match status" value="1"/>
</dbReference>
<dbReference type="InterPro" id="IPR001810">
    <property type="entry name" value="F-box_dom"/>
</dbReference>
<dbReference type="InterPro" id="IPR036047">
    <property type="entry name" value="F-box-like_dom_sf"/>
</dbReference>
<dbReference type="InterPro" id="IPR019775">
    <property type="entry name" value="WD40_repeat_CS"/>
</dbReference>
<feature type="region of interest" description="Disordered" evidence="5">
    <location>
        <begin position="1"/>
        <end position="44"/>
    </location>
</feature>
<protein>
    <submittedName>
        <fullName evidence="7">F-box/WD repeat-containing protein 1A</fullName>
    </submittedName>
</protein>
<gene>
    <name evidence="7" type="ORF">GBAR_LOCUS27076</name>
</gene>
<dbReference type="Pfam" id="PF12125">
    <property type="entry name" value="Beta-TrCP_D"/>
    <property type="match status" value="1"/>
</dbReference>
<evidence type="ECO:0000313" key="8">
    <source>
        <dbReference type="Proteomes" id="UP001174909"/>
    </source>
</evidence>
<keyword evidence="3" id="KW-0833">Ubl conjugation pathway</keyword>
<dbReference type="InterPro" id="IPR050995">
    <property type="entry name" value="WD-F-box_domain-protein"/>
</dbReference>
<organism evidence="7 8">
    <name type="scientific">Geodia barretti</name>
    <name type="common">Barrett's horny sponge</name>
    <dbReference type="NCBI Taxonomy" id="519541"/>
    <lineage>
        <taxon>Eukaryota</taxon>
        <taxon>Metazoa</taxon>
        <taxon>Porifera</taxon>
        <taxon>Demospongiae</taxon>
        <taxon>Heteroscleromorpha</taxon>
        <taxon>Tetractinellida</taxon>
        <taxon>Astrophorina</taxon>
        <taxon>Geodiidae</taxon>
        <taxon>Geodia</taxon>
    </lineage>
</organism>
<dbReference type="AlphaFoldDB" id="A0AA35TLH0"/>
<dbReference type="PANTHER" id="PTHR14604:SF4">
    <property type="entry name" value="F-BOX DOMAIN-CONTAINING PROTEIN"/>
    <property type="match status" value="1"/>
</dbReference>
<dbReference type="Gene3D" id="1.20.1280.50">
    <property type="match status" value="1"/>
</dbReference>
<dbReference type="PROSITE" id="PS50082">
    <property type="entry name" value="WD_REPEATS_2"/>
    <property type="match status" value="1"/>
</dbReference>
<evidence type="ECO:0000256" key="4">
    <source>
        <dbReference type="PROSITE-ProRule" id="PRU00221"/>
    </source>
</evidence>
<evidence type="ECO:0000256" key="5">
    <source>
        <dbReference type="SAM" id="MobiDB-lite"/>
    </source>
</evidence>
<evidence type="ECO:0000256" key="1">
    <source>
        <dbReference type="ARBA" id="ARBA00022574"/>
    </source>
</evidence>
<proteinExistence type="predicted"/>
<dbReference type="Gene3D" id="6.10.250.1840">
    <property type="match status" value="1"/>
</dbReference>
<dbReference type="GO" id="GO:0046983">
    <property type="term" value="F:protein dimerization activity"/>
    <property type="evidence" value="ECO:0007669"/>
    <property type="project" value="InterPro"/>
</dbReference>
<dbReference type="InterPro" id="IPR036322">
    <property type="entry name" value="WD40_repeat_dom_sf"/>
</dbReference>
<dbReference type="PROSITE" id="PS50181">
    <property type="entry name" value="FBOX"/>
    <property type="match status" value="1"/>
</dbReference>
<keyword evidence="8" id="KW-1185">Reference proteome</keyword>
<evidence type="ECO:0000256" key="3">
    <source>
        <dbReference type="ARBA" id="ARBA00022786"/>
    </source>
</evidence>
<dbReference type="Pfam" id="PF12937">
    <property type="entry name" value="F-box-like"/>
    <property type="match status" value="1"/>
</dbReference>
<dbReference type="SMART" id="SM01028">
    <property type="entry name" value="Beta-TrCP_D"/>
    <property type="match status" value="1"/>
</dbReference>
<evidence type="ECO:0000256" key="2">
    <source>
        <dbReference type="ARBA" id="ARBA00022737"/>
    </source>
</evidence>
<feature type="compositionally biased region" description="Low complexity" evidence="5">
    <location>
        <begin position="20"/>
        <end position="29"/>
    </location>
</feature>
<keyword evidence="2" id="KW-0677">Repeat</keyword>
<dbReference type="Pfam" id="PF00400">
    <property type="entry name" value="WD40"/>
    <property type="match status" value="2"/>
</dbReference>
<dbReference type="InterPro" id="IPR021977">
    <property type="entry name" value="Beta-TrCP_D"/>
</dbReference>
<dbReference type="SUPFAM" id="SSF50978">
    <property type="entry name" value="WD40 repeat-like"/>
    <property type="match status" value="1"/>
</dbReference>
<dbReference type="InterPro" id="IPR015943">
    <property type="entry name" value="WD40/YVTN_repeat-like_dom_sf"/>
</dbReference>